<dbReference type="GO" id="GO:0003968">
    <property type="term" value="F:RNA-directed RNA polymerase activity"/>
    <property type="evidence" value="ECO:0007669"/>
    <property type="project" value="UniProtKB-KW"/>
</dbReference>
<gene>
    <name evidence="4" type="ORF">D9613_004267</name>
</gene>
<proteinExistence type="inferred from homology"/>
<feature type="region of interest" description="Disordered" evidence="2">
    <location>
        <begin position="1"/>
        <end position="175"/>
    </location>
</feature>
<dbReference type="Pfam" id="PF05183">
    <property type="entry name" value="RdRP"/>
    <property type="match status" value="1"/>
</dbReference>
<dbReference type="EMBL" id="JAACJL010000057">
    <property type="protein sequence ID" value="KAF4611719.1"/>
    <property type="molecule type" value="Genomic_DNA"/>
</dbReference>
<feature type="compositionally biased region" description="Polar residues" evidence="2">
    <location>
        <begin position="94"/>
        <end position="103"/>
    </location>
</feature>
<dbReference type="AlphaFoldDB" id="A0A8H4QIH3"/>
<feature type="region of interest" description="Disordered" evidence="2">
    <location>
        <begin position="237"/>
        <end position="256"/>
    </location>
</feature>
<dbReference type="PANTHER" id="PTHR23079">
    <property type="entry name" value="RNA-DEPENDENT RNA POLYMERASE"/>
    <property type="match status" value="1"/>
</dbReference>
<dbReference type="PANTHER" id="PTHR23079:SF14">
    <property type="entry name" value="RNA-DEPENDENT RNA POLYMERASE"/>
    <property type="match status" value="1"/>
</dbReference>
<dbReference type="GO" id="GO:0031380">
    <property type="term" value="C:nuclear RNA-directed RNA polymerase complex"/>
    <property type="evidence" value="ECO:0007669"/>
    <property type="project" value="TreeGrafter"/>
</dbReference>
<evidence type="ECO:0000256" key="1">
    <source>
        <dbReference type="RuleBase" id="RU363098"/>
    </source>
</evidence>
<sequence>MASTATDVSQSSGYTTESASDESWSKISPLSRGKKRDQAQSVATPRSKDAPRHQHQSSISAASGSQRRGPDMQYRAGMSQSTSTRTPSTMTPTKGSASTSTPESRAAAIMNYMSSSRSPTKPPKSTPRPMKVIVIEDSTSDEDNTTDIDDSDFPTRPPHSLNLRPLPNDSSQSSLESTATYFPVSATSSFSSVGSSSIMMSESSTAVSKSANSNGPVEIHDMFSAMNITTRRNQTVASSHSAGTASARSTPTRNNGSRAISQFAGSSFGVDLEEFIIAHNDKVQRFMDDNGIPWGTQYEVARGVSNGSWTWDTVQQKLSKLPITKEKGSSVGLNATSAYKVRQIMQGKDAELLQTSDLSIWKELDREQAAIEEGLSRGLGLMGEWHGAQDWYGGRIQQIIRLVKEDSSFKMLIEPLEMKKSNRFARFYGSRRFLHLRISEELLKSDNDAVKAFLLKKFVLCGRTFVPFHSKDEALYLVETDEDYHRIPRDYFRDNQRMSFQEFINWHNPLDVPKNNKQVISKYAARFALGLSNSVPILEFKEENIFFIRDITAEDWPADKPNPPADKLMTDGCGLINHCALLQIVKGLGYENLPAGVQGRIDGSKGFWILHPTDDSPEPKIWIRDSQNKIKNRTFDRAHRIFDLLAPSRPSASIALTAQSIINLFNNGMPREMLARLMEEGLEQEVAPLLDWTSPHAMIFLWDAINKAGNVSGSRTQRLATSLSRALGLKGRDWGREDDGDAEEQDRDDGAASGVYTGRSGYSSAPLSLNEFALEMIQAGFHPASNYLLHEKLFYIVQNTIKSSVEKYRIPIEESFGAYVVPDPLGILEEGEIFYKFSRPRKDPNTEMLVHTLEGDVVLGRYPIRLPSDMQKVRAVDRRELDKWTDVVVVSVKGKRSIASLLADGDLDGDELIVIFNQEIVSTFHSQPFTNPPPNFIQENFEASSKVETVEEFCVRATMLDRRQTSEEFLKHLISNLNQSQVGLYSMMHEVSCITQGYDHDESIRLAYIFATLLDASKTGHRLKQDVFRRDKLRYPKSSIAQGDPTSASRNILQYLTDAAKIKGQQLVERFHEEDLKFFSENKRLRYENKAYDSYDVVMKQFKEDTDPDLTRPYHKANKFATQVRQRTGAAALEEEMSRIRRHVWACKVIYDGLCKSKKEERSQESPTKGAKKAKKLSREEPMAECAAAYAKPVRDVYLTPNIDEVKAAVAYMEHPGFAYTVAFGELCRIKAAACSGGLAPSLRIFDEAKSMSAPFLRALKRCHEEGPAM</sequence>
<comment type="catalytic activity">
    <reaction evidence="1">
        <text>RNA(n) + a ribonucleoside 5'-triphosphate = RNA(n+1) + diphosphate</text>
        <dbReference type="Rhea" id="RHEA:21248"/>
        <dbReference type="Rhea" id="RHEA-COMP:14527"/>
        <dbReference type="Rhea" id="RHEA-COMP:17342"/>
        <dbReference type="ChEBI" id="CHEBI:33019"/>
        <dbReference type="ChEBI" id="CHEBI:61557"/>
        <dbReference type="ChEBI" id="CHEBI:140395"/>
        <dbReference type="EC" id="2.7.7.48"/>
    </reaction>
</comment>
<feature type="region of interest" description="Disordered" evidence="2">
    <location>
        <begin position="734"/>
        <end position="757"/>
    </location>
</feature>
<accession>A0A8H4QIH3</accession>
<keyword evidence="1" id="KW-0696">RNA-directed RNA polymerase</keyword>
<name>A0A8H4QIH3_9AGAR</name>
<keyword evidence="1" id="KW-0548">Nucleotidyltransferase</keyword>
<keyword evidence="1" id="KW-0808">Transferase</keyword>
<feature type="compositionally biased region" description="Polar residues" evidence="2">
    <location>
        <begin position="1"/>
        <end position="28"/>
    </location>
</feature>
<feature type="compositionally biased region" description="Acidic residues" evidence="2">
    <location>
        <begin position="738"/>
        <end position="747"/>
    </location>
</feature>
<organism evidence="4 5">
    <name type="scientific">Agrocybe pediades</name>
    <dbReference type="NCBI Taxonomy" id="84607"/>
    <lineage>
        <taxon>Eukaryota</taxon>
        <taxon>Fungi</taxon>
        <taxon>Dikarya</taxon>
        <taxon>Basidiomycota</taxon>
        <taxon>Agaricomycotina</taxon>
        <taxon>Agaricomycetes</taxon>
        <taxon>Agaricomycetidae</taxon>
        <taxon>Agaricales</taxon>
        <taxon>Agaricineae</taxon>
        <taxon>Strophariaceae</taxon>
        <taxon>Agrocybe</taxon>
    </lineage>
</organism>
<protein>
    <recommendedName>
        <fullName evidence="1">RNA-dependent RNA polymerase</fullName>
        <ecNumber evidence="1">2.7.7.48</ecNumber>
    </recommendedName>
</protein>
<dbReference type="GO" id="GO:0030422">
    <property type="term" value="P:siRNA processing"/>
    <property type="evidence" value="ECO:0007669"/>
    <property type="project" value="TreeGrafter"/>
</dbReference>
<feature type="domain" description="RDRP core" evidence="3">
    <location>
        <begin position="409"/>
        <end position="1059"/>
    </location>
</feature>
<evidence type="ECO:0000259" key="3">
    <source>
        <dbReference type="Pfam" id="PF05183"/>
    </source>
</evidence>
<feature type="compositionally biased region" description="Acidic residues" evidence="2">
    <location>
        <begin position="138"/>
        <end position="152"/>
    </location>
</feature>
<dbReference type="EC" id="2.7.7.48" evidence="1"/>
<feature type="compositionally biased region" description="Low complexity" evidence="2">
    <location>
        <begin position="78"/>
        <end position="93"/>
    </location>
</feature>
<dbReference type="GO" id="GO:0003723">
    <property type="term" value="F:RNA binding"/>
    <property type="evidence" value="ECO:0007669"/>
    <property type="project" value="UniProtKB-KW"/>
</dbReference>
<dbReference type="InterPro" id="IPR057596">
    <property type="entry name" value="RDRP_core"/>
</dbReference>
<evidence type="ECO:0000313" key="4">
    <source>
        <dbReference type="EMBL" id="KAF4611719.1"/>
    </source>
</evidence>
<comment type="similarity">
    <text evidence="1">Belongs to the RdRP family.</text>
</comment>
<feature type="compositionally biased region" description="Polar residues" evidence="2">
    <location>
        <begin position="56"/>
        <end position="66"/>
    </location>
</feature>
<reference evidence="4 5" key="1">
    <citation type="submission" date="2019-12" db="EMBL/GenBank/DDBJ databases">
        <authorList>
            <person name="Floudas D."/>
            <person name="Bentzer J."/>
            <person name="Ahren D."/>
            <person name="Johansson T."/>
            <person name="Persson P."/>
            <person name="Tunlid A."/>
        </authorList>
    </citation>
    <scope>NUCLEOTIDE SEQUENCE [LARGE SCALE GENOMIC DNA]</scope>
    <source>
        <strain evidence="4 5">CBS 102.39</strain>
    </source>
</reference>
<dbReference type="InterPro" id="IPR007855">
    <property type="entry name" value="RDRP"/>
</dbReference>
<evidence type="ECO:0000256" key="2">
    <source>
        <dbReference type="SAM" id="MobiDB-lite"/>
    </source>
</evidence>
<comment type="caution">
    <text evidence="4">The sequence shown here is derived from an EMBL/GenBank/DDBJ whole genome shotgun (WGS) entry which is preliminary data.</text>
</comment>
<keyword evidence="5" id="KW-1185">Reference proteome</keyword>
<keyword evidence="1" id="KW-0694">RNA-binding</keyword>
<evidence type="ECO:0000313" key="5">
    <source>
        <dbReference type="Proteomes" id="UP000521872"/>
    </source>
</evidence>
<dbReference type="Proteomes" id="UP000521872">
    <property type="component" value="Unassembled WGS sequence"/>
</dbReference>